<dbReference type="EC" id="2.1.1.199" evidence="6"/>
<dbReference type="HAMAP" id="MF_01007">
    <property type="entry name" value="16SrRNA_methyltr_H"/>
    <property type="match status" value="1"/>
</dbReference>
<feature type="binding site" evidence="6">
    <location>
        <position position="110"/>
    </location>
    <ligand>
        <name>S-adenosyl-L-methionine</name>
        <dbReference type="ChEBI" id="CHEBI:59789"/>
    </ligand>
</feature>
<comment type="similarity">
    <text evidence="1 6">Belongs to the methyltransferase superfamily. RsmH family.</text>
</comment>
<dbReference type="AlphaFoldDB" id="A0A4Y6V5G8"/>
<dbReference type="GO" id="GO:0071424">
    <property type="term" value="F:rRNA (cytosine-N4-)-methyltransferase activity"/>
    <property type="evidence" value="ECO:0007669"/>
    <property type="project" value="UniProtKB-UniRule"/>
</dbReference>
<keyword evidence="8" id="KW-1185">Reference proteome</keyword>
<evidence type="ECO:0000256" key="6">
    <source>
        <dbReference type="HAMAP-Rule" id="MF_01007"/>
    </source>
</evidence>
<keyword evidence="2 6" id="KW-0698">rRNA processing</keyword>
<protein>
    <recommendedName>
        <fullName evidence="6">Ribosomal RNA small subunit methyltransferase H</fullName>
        <ecNumber evidence="6">2.1.1.199</ecNumber>
    </recommendedName>
    <alternativeName>
        <fullName evidence="6">16S rRNA m(4)C1402 methyltransferase</fullName>
    </alternativeName>
    <alternativeName>
        <fullName evidence="6">rRNA (cytosine-N(4)-)-methyltransferase RsmH</fullName>
    </alternativeName>
</protein>
<evidence type="ECO:0000256" key="4">
    <source>
        <dbReference type="ARBA" id="ARBA00022679"/>
    </source>
</evidence>
<keyword evidence="3 6" id="KW-0489">Methyltransferase</keyword>
<dbReference type="Gene3D" id="3.40.50.150">
    <property type="entry name" value="Vaccinia Virus protein VP39"/>
    <property type="match status" value="1"/>
</dbReference>
<dbReference type="SUPFAM" id="SSF81799">
    <property type="entry name" value="Putative methyltransferase TM0872, insert domain"/>
    <property type="match status" value="1"/>
</dbReference>
<comment type="subcellular location">
    <subcellularLocation>
        <location evidence="6">Cytoplasm</location>
    </subcellularLocation>
</comment>
<dbReference type="GO" id="GO:0005737">
    <property type="term" value="C:cytoplasm"/>
    <property type="evidence" value="ECO:0007669"/>
    <property type="project" value="UniProtKB-SubCell"/>
</dbReference>
<evidence type="ECO:0000256" key="1">
    <source>
        <dbReference type="ARBA" id="ARBA00010396"/>
    </source>
</evidence>
<dbReference type="FunFam" id="1.10.150.170:FF:000003">
    <property type="entry name" value="Ribosomal RNA small subunit methyltransferase H"/>
    <property type="match status" value="1"/>
</dbReference>
<dbReference type="CDD" id="cd02440">
    <property type="entry name" value="AdoMet_MTases"/>
    <property type="match status" value="1"/>
</dbReference>
<dbReference type="InterPro" id="IPR023397">
    <property type="entry name" value="SAM-dep_MeTrfase_MraW_recog"/>
</dbReference>
<proteinExistence type="inferred from homology"/>
<dbReference type="PANTHER" id="PTHR11265:SF0">
    <property type="entry name" value="12S RRNA N4-METHYLCYTIDINE METHYLTRANSFERASE"/>
    <property type="match status" value="1"/>
</dbReference>
<dbReference type="EMBL" id="CP032485">
    <property type="protein sequence ID" value="QDH24118.1"/>
    <property type="molecule type" value="Genomic_DNA"/>
</dbReference>
<dbReference type="Pfam" id="PF01795">
    <property type="entry name" value="Methyltransf_5"/>
    <property type="match status" value="1"/>
</dbReference>
<evidence type="ECO:0000256" key="3">
    <source>
        <dbReference type="ARBA" id="ARBA00022603"/>
    </source>
</evidence>
<organism evidence="7 8">
    <name type="scientific">Neokomagataea tanensis</name>
    <dbReference type="NCBI Taxonomy" id="661191"/>
    <lineage>
        <taxon>Bacteria</taxon>
        <taxon>Pseudomonadati</taxon>
        <taxon>Pseudomonadota</taxon>
        <taxon>Alphaproteobacteria</taxon>
        <taxon>Acetobacterales</taxon>
        <taxon>Acetobacteraceae</taxon>
        <taxon>Neokomagataea</taxon>
    </lineage>
</organism>
<dbReference type="PANTHER" id="PTHR11265">
    <property type="entry name" value="S-ADENOSYL-METHYLTRANSFERASE MRAW"/>
    <property type="match status" value="1"/>
</dbReference>
<evidence type="ECO:0000313" key="8">
    <source>
        <dbReference type="Proteomes" id="UP000317214"/>
    </source>
</evidence>
<dbReference type="GO" id="GO:0070475">
    <property type="term" value="P:rRNA base methylation"/>
    <property type="evidence" value="ECO:0007669"/>
    <property type="project" value="UniProtKB-UniRule"/>
</dbReference>
<feature type="binding site" evidence="6">
    <location>
        <position position="84"/>
    </location>
    <ligand>
        <name>S-adenosyl-L-methionine</name>
        <dbReference type="ChEBI" id="CHEBI:59789"/>
    </ligand>
</feature>
<dbReference type="InterPro" id="IPR002903">
    <property type="entry name" value="RsmH"/>
</dbReference>
<dbReference type="KEGG" id="ntn:D5366_01285"/>
<dbReference type="SUPFAM" id="SSF53335">
    <property type="entry name" value="S-adenosyl-L-methionine-dependent methyltransferases"/>
    <property type="match status" value="1"/>
</dbReference>
<accession>A0A4Y6V5G8</accession>
<feature type="binding site" evidence="6">
    <location>
        <position position="57"/>
    </location>
    <ligand>
        <name>S-adenosyl-L-methionine</name>
        <dbReference type="ChEBI" id="CHEBI:59789"/>
    </ligand>
</feature>
<evidence type="ECO:0000256" key="5">
    <source>
        <dbReference type="ARBA" id="ARBA00022691"/>
    </source>
</evidence>
<comment type="catalytic activity">
    <reaction evidence="6">
        <text>cytidine(1402) in 16S rRNA + S-adenosyl-L-methionine = N(4)-methylcytidine(1402) in 16S rRNA + S-adenosyl-L-homocysteine + H(+)</text>
        <dbReference type="Rhea" id="RHEA:42928"/>
        <dbReference type="Rhea" id="RHEA-COMP:10286"/>
        <dbReference type="Rhea" id="RHEA-COMP:10287"/>
        <dbReference type="ChEBI" id="CHEBI:15378"/>
        <dbReference type="ChEBI" id="CHEBI:57856"/>
        <dbReference type="ChEBI" id="CHEBI:59789"/>
        <dbReference type="ChEBI" id="CHEBI:74506"/>
        <dbReference type="ChEBI" id="CHEBI:82748"/>
        <dbReference type="EC" id="2.1.1.199"/>
    </reaction>
</comment>
<comment type="function">
    <text evidence="6">Specifically methylates the N4 position of cytidine in position 1402 (C1402) of 16S rRNA.</text>
</comment>
<evidence type="ECO:0000256" key="2">
    <source>
        <dbReference type="ARBA" id="ARBA00022552"/>
    </source>
</evidence>
<name>A0A4Y6V5G8_9PROT</name>
<keyword evidence="4 6" id="KW-0808">Transferase</keyword>
<dbReference type="OrthoDB" id="9806637at2"/>
<keyword evidence="5 6" id="KW-0949">S-adenosyl-L-methionine</keyword>
<dbReference type="Gene3D" id="1.10.150.170">
    <property type="entry name" value="Putative methyltransferase TM0872, insert domain"/>
    <property type="match status" value="1"/>
</dbReference>
<evidence type="ECO:0000313" key="7">
    <source>
        <dbReference type="EMBL" id="QDH24118.1"/>
    </source>
</evidence>
<feature type="binding site" evidence="6">
    <location>
        <begin position="39"/>
        <end position="41"/>
    </location>
    <ligand>
        <name>S-adenosyl-L-methionine</name>
        <dbReference type="ChEBI" id="CHEBI:59789"/>
    </ligand>
</feature>
<dbReference type="InterPro" id="IPR029063">
    <property type="entry name" value="SAM-dependent_MTases_sf"/>
</dbReference>
<dbReference type="NCBIfam" id="TIGR00006">
    <property type="entry name" value="16S rRNA (cytosine(1402)-N(4))-methyltransferase RsmH"/>
    <property type="match status" value="1"/>
</dbReference>
<keyword evidence="6" id="KW-0963">Cytoplasm</keyword>
<dbReference type="PIRSF" id="PIRSF004486">
    <property type="entry name" value="MraW"/>
    <property type="match status" value="1"/>
</dbReference>
<feature type="binding site" evidence="6">
    <location>
        <position position="103"/>
    </location>
    <ligand>
        <name>S-adenosyl-L-methionine</name>
        <dbReference type="ChEBI" id="CHEBI:59789"/>
    </ligand>
</feature>
<sequence>MKPITLVHEGHLPVMLNEVLDSLNPQDGGRYLDGTFGGGGYTRSILNAANCTVHGIDRDPTAIERGNAMAAEAEGRLFLHHGPFSRMDELAGSYAPFDGIVLDLGVSSFQIDQGERGFSFRHDGPLDMRMGDTGPTAADLVNTLPEAELADILYRYGEERLSRRIARTIVQVRQSTPFETTGQLAETIRRCVPRDRSGIDPATRSFQGLRIAVNDELGELERALDVAPQLLAPNGVFVVVTFHSLEDRLAKRAMAIHAGRVSNPSRYAPISHEQTSSAFRLAHTRPRAATEDEIRLNPRARSARLRALIRTAPSSDLKTSGTLA</sequence>
<dbReference type="RefSeq" id="WP_141491955.1">
    <property type="nucleotide sequence ID" value="NZ_CP032485.1"/>
</dbReference>
<reference evidence="7 8" key="1">
    <citation type="submission" date="2018-09" db="EMBL/GenBank/DDBJ databases">
        <title>The complete genome sequence of Neokomagataea tanensis NBRC 106556(T).</title>
        <authorList>
            <person name="Chua K.-O."/>
            <person name="See-Too W.-S."/>
            <person name="Hong K.-W."/>
            <person name="Yin W.-F."/>
            <person name="Chan K.-G."/>
        </authorList>
    </citation>
    <scope>NUCLEOTIDE SEQUENCE [LARGE SCALE GENOMIC DNA]</scope>
    <source>
        <strain evidence="8">AH13 \ NBRC 106556</strain>
    </source>
</reference>
<gene>
    <name evidence="6 7" type="primary">rsmH</name>
    <name evidence="7" type="ORF">D5366_01285</name>
</gene>
<dbReference type="Proteomes" id="UP000317214">
    <property type="component" value="Chromosome"/>
</dbReference>